<evidence type="ECO:0000256" key="5">
    <source>
        <dbReference type="ARBA" id="ARBA00022989"/>
    </source>
</evidence>
<evidence type="ECO:0000313" key="9">
    <source>
        <dbReference type="Proteomes" id="UP000183046"/>
    </source>
</evidence>
<dbReference type="CDD" id="cd06579">
    <property type="entry name" value="TM_PBP1_transp_AraH_like"/>
    <property type="match status" value="1"/>
</dbReference>
<evidence type="ECO:0000256" key="1">
    <source>
        <dbReference type="ARBA" id="ARBA00004429"/>
    </source>
</evidence>
<comment type="subcellular location">
    <subcellularLocation>
        <location evidence="1">Cell inner membrane</location>
        <topology evidence="1">Multi-pass membrane protein</topology>
    </subcellularLocation>
</comment>
<dbReference type="InterPro" id="IPR001851">
    <property type="entry name" value="ABC_transp_permease"/>
</dbReference>
<dbReference type="PANTHER" id="PTHR32196">
    <property type="entry name" value="ABC TRANSPORTER PERMEASE PROTEIN YPHD-RELATED-RELATED"/>
    <property type="match status" value="1"/>
</dbReference>
<organism evidence="8 9">
    <name type="scientific">Pseudomonas oryzihabitans</name>
    <dbReference type="NCBI Taxonomy" id="47885"/>
    <lineage>
        <taxon>Bacteria</taxon>
        <taxon>Pseudomonadati</taxon>
        <taxon>Pseudomonadota</taxon>
        <taxon>Gammaproteobacteria</taxon>
        <taxon>Pseudomonadales</taxon>
        <taxon>Pseudomonadaceae</taxon>
        <taxon>Pseudomonas</taxon>
    </lineage>
</organism>
<feature type="transmembrane region" description="Helical" evidence="7">
    <location>
        <begin position="280"/>
        <end position="298"/>
    </location>
</feature>
<dbReference type="RefSeq" id="WP_081347895.1">
    <property type="nucleotide sequence ID" value="NZ_FMWB01000001.1"/>
</dbReference>
<evidence type="ECO:0000256" key="3">
    <source>
        <dbReference type="ARBA" id="ARBA00022475"/>
    </source>
</evidence>
<gene>
    <name evidence="8" type="ORF">SAMN05216279_101253</name>
</gene>
<feature type="transmembrane region" description="Helical" evidence="7">
    <location>
        <begin position="173"/>
        <end position="195"/>
    </location>
</feature>
<feature type="transmembrane region" description="Helical" evidence="7">
    <location>
        <begin position="257"/>
        <end position="273"/>
    </location>
</feature>
<evidence type="ECO:0000313" key="8">
    <source>
        <dbReference type="EMBL" id="SCZ20669.1"/>
    </source>
</evidence>
<feature type="transmembrane region" description="Helical" evidence="7">
    <location>
        <begin position="224"/>
        <end position="245"/>
    </location>
</feature>
<keyword evidence="4 7" id="KW-0812">Transmembrane</keyword>
<feature type="transmembrane region" description="Helical" evidence="7">
    <location>
        <begin position="104"/>
        <end position="123"/>
    </location>
</feature>
<keyword evidence="5 7" id="KW-1133">Transmembrane helix</keyword>
<dbReference type="Proteomes" id="UP000183046">
    <property type="component" value="Unassembled WGS sequence"/>
</dbReference>
<dbReference type="EMBL" id="FMWB01000001">
    <property type="protein sequence ID" value="SCZ20669.1"/>
    <property type="molecule type" value="Genomic_DNA"/>
</dbReference>
<protein>
    <submittedName>
        <fullName evidence="8">Ribose transport system permease protein</fullName>
    </submittedName>
</protein>
<evidence type="ECO:0000256" key="4">
    <source>
        <dbReference type="ARBA" id="ARBA00022692"/>
    </source>
</evidence>
<evidence type="ECO:0000256" key="7">
    <source>
        <dbReference type="SAM" id="Phobius"/>
    </source>
</evidence>
<proteinExistence type="inferred from homology"/>
<comment type="caution">
    <text evidence="8">The sequence shown here is derived from an EMBL/GenBank/DDBJ whole genome shotgun (WGS) entry which is preliminary data.</text>
</comment>
<dbReference type="PANTHER" id="PTHR32196:SF72">
    <property type="entry name" value="RIBOSE IMPORT PERMEASE PROTEIN RBSC"/>
    <property type="match status" value="1"/>
</dbReference>
<evidence type="ECO:0000256" key="2">
    <source>
        <dbReference type="ARBA" id="ARBA00007942"/>
    </source>
</evidence>
<keyword evidence="3" id="KW-1003">Cell membrane</keyword>
<dbReference type="AlphaFoldDB" id="A0A1G5M8H3"/>
<evidence type="ECO:0000256" key="6">
    <source>
        <dbReference type="ARBA" id="ARBA00023136"/>
    </source>
</evidence>
<feature type="transmembrane region" description="Helical" evidence="7">
    <location>
        <begin position="51"/>
        <end position="73"/>
    </location>
</feature>
<accession>A0A1G5M8H3</accession>
<sequence>MASPPDRLSIPVPTWRPDLWRHGALLAFAVIAVLFAWRAPGFLGAGNLANILAQAAIPGILALGLTLVIVGGGGNVLAGGLDLSLAANLGLCAALQATLVNAGYGAPLAIGLTLVCGLLVGALNGLTVTLLGLPPLLATLASLNVVAGLELVLSENTVLPASAPWLDLLGLGSWLGIPAAGWVLLVTALALAVLLQRTPYGLRLAAVGDHPEAARAAGLPVRGLVFSSYLLAGGCAGLAALLSVAWFSGSTPGSGELLLPVVAIAFLGTVFSWRSQPSVGGTLLAALLVGMLGNGFQLLGVSSFLVNGVQGTLILLVVAAASLRQEGHR</sequence>
<name>A0A1G5M8H3_9PSED</name>
<dbReference type="Pfam" id="PF02653">
    <property type="entry name" value="BPD_transp_2"/>
    <property type="match status" value="1"/>
</dbReference>
<dbReference type="GO" id="GO:0005886">
    <property type="term" value="C:plasma membrane"/>
    <property type="evidence" value="ECO:0007669"/>
    <property type="project" value="UniProtKB-SubCell"/>
</dbReference>
<feature type="transmembrane region" description="Helical" evidence="7">
    <location>
        <begin position="130"/>
        <end position="153"/>
    </location>
</feature>
<feature type="transmembrane region" description="Helical" evidence="7">
    <location>
        <begin position="304"/>
        <end position="323"/>
    </location>
</feature>
<keyword evidence="6 7" id="KW-0472">Membrane</keyword>
<feature type="transmembrane region" description="Helical" evidence="7">
    <location>
        <begin position="20"/>
        <end position="39"/>
    </location>
</feature>
<dbReference type="GO" id="GO:0022857">
    <property type="term" value="F:transmembrane transporter activity"/>
    <property type="evidence" value="ECO:0007669"/>
    <property type="project" value="InterPro"/>
</dbReference>
<comment type="similarity">
    <text evidence="2">Belongs to the binding-protein-dependent transport system permease family. AraH/RbsC subfamily.</text>
</comment>
<reference evidence="9" key="1">
    <citation type="submission" date="2016-10" db="EMBL/GenBank/DDBJ databases">
        <authorList>
            <person name="de Groot N.N."/>
        </authorList>
    </citation>
    <scope>NUCLEOTIDE SEQUENCE [LARGE SCALE GENOMIC DNA]</scope>
    <source>
        <strain evidence="9">DSM 15758</strain>
    </source>
</reference>